<organism evidence="4 5">
    <name type="scientific">Neptunicoccus cionae</name>
    <dbReference type="NCBI Taxonomy" id="2035344"/>
    <lineage>
        <taxon>Bacteria</taxon>
        <taxon>Pseudomonadati</taxon>
        <taxon>Pseudomonadota</taxon>
        <taxon>Alphaproteobacteria</taxon>
        <taxon>Rhodobacterales</taxon>
        <taxon>Paracoccaceae</taxon>
        <taxon>Neptunicoccus</taxon>
    </lineage>
</organism>
<name>A0A916QWE0_9RHOB</name>
<sequence>MTSLRLRLYSIFTRLVIKPWVQRVNDPAQARQAFEKHARRMHVHPARADYRNGVIGKVPVLWASAGPVSRPEVLLYLHGGGFIVGSPDTHKHMVADIAGSVGMEAVIPRYRLAPENPFPAGFDDVLEVYKGLLARGLRADQILLGGDSAGGNLALSLLAYLSCKNEEMPLCAFVLSPVVNLEGGYDSLKENAQSEVLLSADRFDELGKMYLGHQDCGQDCASPIHAKFDRCPPILFHHCNGEILRDDTLEMQRKLVSKGHDVLVRSWPNAFHVFHIMRGHFPEARAALDDVSAFLKARLTSSGN</sequence>
<dbReference type="SUPFAM" id="SSF53474">
    <property type="entry name" value="alpha/beta-Hydrolases"/>
    <property type="match status" value="1"/>
</dbReference>
<dbReference type="Gene3D" id="3.40.50.1820">
    <property type="entry name" value="alpha/beta hydrolase"/>
    <property type="match status" value="1"/>
</dbReference>
<proteinExistence type="inferred from homology"/>
<accession>A0A916QWE0</accession>
<dbReference type="Proteomes" id="UP000628017">
    <property type="component" value="Unassembled WGS sequence"/>
</dbReference>
<gene>
    <name evidence="4" type="ORF">GCM10011498_15330</name>
</gene>
<dbReference type="Pfam" id="PF07859">
    <property type="entry name" value="Abhydrolase_3"/>
    <property type="match status" value="1"/>
</dbReference>
<evidence type="ECO:0000313" key="5">
    <source>
        <dbReference type="Proteomes" id="UP000628017"/>
    </source>
</evidence>
<dbReference type="PANTHER" id="PTHR48081">
    <property type="entry name" value="AB HYDROLASE SUPERFAMILY PROTEIN C4A8.06C"/>
    <property type="match status" value="1"/>
</dbReference>
<evidence type="ECO:0000259" key="3">
    <source>
        <dbReference type="Pfam" id="PF07859"/>
    </source>
</evidence>
<dbReference type="InterPro" id="IPR029058">
    <property type="entry name" value="AB_hydrolase_fold"/>
</dbReference>
<dbReference type="AlphaFoldDB" id="A0A916QWE0"/>
<dbReference type="PROSITE" id="PS01173">
    <property type="entry name" value="LIPASE_GDXG_HIS"/>
    <property type="match status" value="1"/>
</dbReference>
<evidence type="ECO:0000256" key="1">
    <source>
        <dbReference type="ARBA" id="ARBA00010515"/>
    </source>
</evidence>
<comment type="caution">
    <text evidence="4">The sequence shown here is derived from an EMBL/GenBank/DDBJ whole genome shotgun (WGS) entry which is preliminary data.</text>
</comment>
<evidence type="ECO:0000256" key="2">
    <source>
        <dbReference type="ARBA" id="ARBA00022801"/>
    </source>
</evidence>
<dbReference type="InterPro" id="IPR013094">
    <property type="entry name" value="AB_hydrolase_3"/>
</dbReference>
<comment type="similarity">
    <text evidence="1">Belongs to the 'GDXG' lipolytic enzyme family.</text>
</comment>
<feature type="domain" description="Alpha/beta hydrolase fold-3" evidence="3">
    <location>
        <begin position="74"/>
        <end position="275"/>
    </location>
</feature>
<keyword evidence="2 4" id="KW-0378">Hydrolase</keyword>
<dbReference type="InterPro" id="IPR002168">
    <property type="entry name" value="Lipase_GDXG_HIS_AS"/>
</dbReference>
<protein>
    <submittedName>
        <fullName evidence="4">Hydrolase</fullName>
    </submittedName>
</protein>
<dbReference type="EMBL" id="BMKA01000002">
    <property type="protein sequence ID" value="GGA15904.1"/>
    <property type="molecule type" value="Genomic_DNA"/>
</dbReference>
<dbReference type="PANTHER" id="PTHR48081:SF8">
    <property type="entry name" value="ALPHA_BETA HYDROLASE FOLD-3 DOMAIN-CONTAINING PROTEIN-RELATED"/>
    <property type="match status" value="1"/>
</dbReference>
<reference evidence="4" key="1">
    <citation type="journal article" date="2014" name="Int. J. Syst. Evol. Microbiol.">
        <title>Complete genome sequence of Corynebacterium casei LMG S-19264T (=DSM 44701T), isolated from a smear-ripened cheese.</title>
        <authorList>
            <consortium name="US DOE Joint Genome Institute (JGI-PGF)"/>
            <person name="Walter F."/>
            <person name="Albersmeier A."/>
            <person name="Kalinowski J."/>
            <person name="Ruckert C."/>
        </authorList>
    </citation>
    <scope>NUCLEOTIDE SEQUENCE</scope>
    <source>
        <strain evidence="4">CGMCC 1.15880</strain>
    </source>
</reference>
<keyword evidence="5" id="KW-1185">Reference proteome</keyword>
<reference evidence="4" key="2">
    <citation type="submission" date="2020-09" db="EMBL/GenBank/DDBJ databases">
        <authorList>
            <person name="Sun Q."/>
            <person name="Zhou Y."/>
        </authorList>
    </citation>
    <scope>NUCLEOTIDE SEQUENCE</scope>
    <source>
        <strain evidence="4">CGMCC 1.15880</strain>
    </source>
</reference>
<evidence type="ECO:0000313" key="4">
    <source>
        <dbReference type="EMBL" id="GGA15904.1"/>
    </source>
</evidence>
<dbReference type="GO" id="GO:0016787">
    <property type="term" value="F:hydrolase activity"/>
    <property type="evidence" value="ECO:0007669"/>
    <property type="project" value="UniProtKB-KW"/>
</dbReference>
<dbReference type="InterPro" id="IPR050300">
    <property type="entry name" value="GDXG_lipolytic_enzyme"/>
</dbReference>
<dbReference type="RefSeq" id="WP_188672940.1">
    <property type="nucleotide sequence ID" value="NZ_BMKA01000002.1"/>
</dbReference>